<evidence type="ECO:0000256" key="5">
    <source>
        <dbReference type="ARBA" id="ARBA00022692"/>
    </source>
</evidence>
<dbReference type="Pfam" id="PF00873">
    <property type="entry name" value="ACR_tran"/>
    <property type="match status" value="1"/>
</dbReference>
<feature type="transmembrane region" description="Helical" evidence="8">
    <location>
        <begin position="386"/>
        <end position="409"/>
    </location>
</feature>
<feature type="transmembrane region" description="Helical" evidence="8">
    <location>
        <begin position="523"/>
        <end position="542"/>
    </location>
</feature>
<proteinExistence type="inferred from homology"/>
<feature type="transmembrane region" description="Helical" evidence="8">
    <location>
        <begin position="436"/>
        <end position="453"/>
    </location>
</feature>
<comment type="caution">
    <text evidence="9">The sequence shown here is derived from an EMBL/GenBank/DDBJ whole genome shotgun (WGS) entry which is preliminary data.</text>
</comment>
<organism evidence="9 10">
    <name type="scientific">Solimicrobium silvestre</name>
    <dbReference type="NCBI Taxonomy" id="2099400"/>
    <lineage>
        <taxon>Bacteria</taxon>
        <taxon>Pseudomonadati</taxon>
        <taxon>Pseudomonadota</taxon>
        <taxon>Betaproteobacteria</taxon>
        <taxon>Burkholderiales</taxon>
        <taxon>Oxalobacteraceae</taxon>
        <taxon>Solimicrobium</taxon>
    </lineage>
</organism>
<accession>A0A2S9H520</accession>
<keyword evidence="5 8" id="KW-0812">Transmembrane</keyword>
<evidence type="ECO:0000256" key="3">
    <source>
        <dbReference type="ARBA" id="ARBA00022448"/>
    </source>
</evidence>
<feature type="transmembrane region" description="Helical" evidence="8">
    <location>
        <begin position="887"/>
        <end position="905"/>
    </location>
</feature>
<feature type="transmembrane region" description="Helical" evidence="8">
    <location>
        <begin position="989"/>
        <end position="1015"/>
    </location>
</feature>
<evidence type="ECO:0000256" key="7">
    <source>
        <dbReference type="ARBA" id="ARBA00023136"/>
    </source>
</evidence>
<evidence type="ECO:0000256" key="2">
    <source>
        <dbReference type="ARBA" id="ARBA00010942"/>
    </source>
</evidence>
<dbReference type="InterPro" id="IPR004763">
    <property type="entry name" value="CusA-like"/>
</dbReference>
<dbReference type="Gene3D" id="3.30.2090.10">
    <property type="entry name" value="Multidrug efflux transporter AcrB TolC docking domain, DN and DC subdomains"/>
    <property type="match status" value="2"/>
</dbReference>
<dbReference type="SUPFAM" id="SSF82693">
    <property type="entry name" value="Multidrug efflux transporter AcrB pore domain, PN1, PN2, PC1 and PC2 subdomains"/>
    <property type="match status" value="3"/>
</dbReference>
<dbReference type="NCBIfam" id="TIGR00914">
    <property type="entry name" value="2A0601"/>
    <property type="match status" value="1"/>
</dbReference>
<keyword evidence="6 8" id="KW-1133">Transmembrane helix</keyword>
<dbReference type="PANTHER" id="PTHR32063">
    <property type="match status" value="1"/>
</dbReference>
<dbReference type="Gene3D" id="3.30.70.1430">
    <property type="entry name" value="Multidrug efflux transporter AcrB pore domain"/>
    <property type="match status" value="2"/>
</dbReference>
<feature type="transmembrane region" description="Helical" evidence="8">
    <location>
        <begin position="465"/>
        <end position="491"/>
    </location>
</feature>
<dbReference type="GO" id="GO:0005886">
    <property type="term" value="C:plasma membrane"/>
    <property type="evidence" value="ECO:0007669"/>
    <property type="project" value="UniProtKB-SubCell"/>
</dbReference>
<feature type="transmembrane region" description="Helical" evidence="8">
    <location>
        <begin position="360"/>
        <end position="380"/>
    </location>
</feature>
<comment type="subcellular location">
    <subcellularLocation>
        <location evidence="1">Cell membrane</location>
        <topology evidence="1">Multi-pass membrane protein</topology>
    </subcellularLocation>
</comment>
<dbReference type="Gene3D" id="1.20.1640.10">
    <property type="entry name" value="Multidrug efflux transporter AcrB transmembrane domain"/>
    <property type="match status" value="2"/>
</dbReference>
<dbReference type="PRINTS" id="PR00702">
    <property type="entry name" value="ACRIFLAVINRP"/>
</dbReference>
<keyword evidence="3" id="KW-0813">Transport</keyword>
<evidence type="ECO:0000313" key="10">
    <source>
        <dbReference type="Proteomes" id="UP000237839"/>
    </source>
</evidence>
<dbReference type="Gene3D" id="3.30.70.1320">
    <property type="entry name" value="Multidrug efflux transporter AcrB pore domain like"/>
    <property type="match status" value="1"/>
</dbReference>
<evidence type="ECO:0000256" key="8">
    <source>
        <dbReference type="SAM" id="Phobius"/>
    </source>
</evidence>
<gene>
    <name evidence="9" type="ORF">S2091_0280</name>
</gene>
<sequence length="1041" mass="114234">MIEKIVSTCFERRGITWIVFVFVALYGWFSWKQLPIEAYPDIADVTTQIVTQVPGLGAEEIEKQITIPLERALLSTPGMHVLRSRSTFSLSMITVVFKDGTEGYWSRQRLQERINDVDLPYDAKHGLDAYTSPIGEIYRYTLESKTRDLRELSELQQWTVMPRLMKVDGVVDVANFGGITTQFSLEIDPDKLVQYNLTLAQIKDAINDNNANAGGSVMDRGEQSYVIRGVGLLSSLEDMGNVVVTAKDGTPVLIKHLGAVNYSNPERRGILGKDDIPDSVSGITLLLKDFNASVALEGVHEAVRDLNENLLPKDVKVVPYLDRTDLINATMKTVGVTLLEGLCLVSIVLLLFLGSPRAAGIVALTIPLSMLIAFIFMHRFNIPANLLSLGAIDFGILVDGAVVLVENILRKREQNKDKPVTAKDAIQATLQVARPIFFGMGVIIAAYLPLFAFERIEYKLFSPMAYAVGSALIGALIVTLTLIPGLAYLAFRKPRKIFHNRVLEKITDRYSLFLNKMVGKTRWVIVTCGLALIGVVGLGASIGRDFLPYLDEGSLWLQVTMPPGITLDKATEMANQLRRTTLEFPEVSYIVTQTGRNDDGTDPWTPSHIEVSVGLHPYNTWKSGLSKQELIAKMETRYKQLPGYSIGFMQPMIDGVQDKLSGAHSDLVVKIFGDDFDEMRRIANDAINALNKVPGAADVSIDQEPPLPNLRVDLDRAAAARYGINAADVADLISTGIGGASIGQMYIGEKSYDMAVRFPEAARQSPEAISALLLTAANGAKIPLAQVATISLSSGESMITRESAKRHLTVKLNARDRDLSSFLKEAQTTLQRDVHYDHRHFQIEWGGQFENLERAEARLTVILPMTLAIMFLLLFGEFRNLRQPTLVLLAVPLAMLGGLAALHLRGMTLNVSSAVGFIALFGVAVLNGVLMLSQINRLRENKERGLMEAVLSGARSRIRPVLMTATVAAFGLTPAMLATGLGSDVQRPLATVVVGGLVTATLLTLVLLPALYYLIEARVERNALERKHAVDDNDDAELTVA</sequence>
<dbReference type="RefSeq" id="WP_105529983.1">
    <property type="nucleotide sequence ID" value="NZ_PUGF01000001.1"/>
</dbReference>
<protein>
    <submittedName>
        <fullName evidence="9">Heavy metal efflux pump, CzcA family</fullName>
    </submittedName>
</protein>
<feature type="transmembrane region" description="Helical" evidence="8">
    <location>
        <begin position="334"/>
        <end position="353"/>
    </location>
</feature>
<evidence type="ECO:0000256" key="1">
    <source>
        <dbReference type="ARBA" id="ARBA00004651"/>
    </source>
</evidence>
<feature type="transmembrane region" description="Helical" evidence="8">
    <location>
        <begin position="911"/>
        <end position="932"/>
    </location>
</feature>
<reference evidence="9 10" key="1">
    <citation type="submission" date="2018-02" db="EMBL/GenBank/DDBJ databases">
        <title>Solimicrobium silvestre gen. nov., sp. nov., isolated from alpine forest soil.</title>
        <authorList>
            <person name="Margesin R."/>
            <person name="Albuquerque L."/>
            <person name="Zhang D.-C."/>
            <person name="Froufe H.J.C."/>
            <person name="Severino R."/>
            <person name="Roxo I."/>
            <person name="Egas C."/>
            <person name="Da Costa M.S."/>
        </authorList>
    </citation>
    <scope>NUCLEOTIDE SEQUENCE [LARGE SCALE GENOMIC DNA]</scope>
    <source>
        <strain evidence="9 10">S20-91</strain>
    </source>
</reference>
<feature type="transmembrane region" description="Helical" evidence="8">
    <location>
        <begin position="14"/>
        <end position="31"/>
    </location>
</feature>
<dbReference type="AlphaFoldDB" id="A0A2S9H520"/>
<evidence type="ECO:0000256" key="4">
    <source>
        <dbReference type="ARBA" id="ARBA00022475"/>
    </source>
</evidence>
<dbReference type="Proteomes" id="UP000237839">
    <property type="component" value="Unassembled WGS sequence"/>
</dbReference>
<feature type="transmembrane region" description="Helical" evidence="8">
    <location>
        <begin position="961"/>
        <end position="983"/>
    </location>
</feature>
<dbReference type="GO" id="GO:0008324">
    <property type="term" value="F:monoatomic cation transmembrane transporter activity"/>
    <property type="evidence" value="ECO:0007669"/>
    <property type="project" value="InterPro"/>
</dbReference>
<dbReference type="Gene3D" id="3.30.70.1440">
    <property type="entry name" value="Multidrug efflux transporter AcrB pore domain"/>
    <property type="match status" value="1"/>
</dbReference>
<dbReference type="PANTHER" id="PTHR32063:SF17">
    <property type="entry name" value="CATION EFFLUX SYSTEM PROTEIN"/>
    <property type="match status" value="1"/>
</dbReference>
<keyword evidence="10" id="KW-1185">Reference proteome</keyword>
<dbReference type="SUPFAM" id="SSF82866">
    <property type="entry name" value="Multidrug efflux transporter AcrB transmembrane domain"/>
    <property type="match status" value="2"/>
</dbReference>
<evidence type="ECO:0000256" key="6">
    <source>
        <dbReference type="ARBA" id="ARBA00022989"/>
    </source>
</evidence>
<keyword evidence="4" id="KW-1003">Cell membrane</keyword>
<comment type="similarity">
    <text evidence="2">Belongs to the resistance-nodulation-cell division (RND) (TC 2.A.6) family.</text>
</comment>
<dbReference type="InterPro" id="IPR027463">
    <property type="entry name" value="AcrB_DN_DC_subdom"/>
</dbReference>
<dbReference type="SUPFAM" id="SSF82714">
    <property type="entry name" value="Multidrug efflux transporter AcrB TolC docking domain, DN and DC subdomains"/>
    <property type="match status" value="2"/>
</dbReference>
<dbReference type="OrthoDB" id="9798415at2"/>
<evidence type="ECO:0000313" key="9">
    <source>
        <dbReference type="EMBL" id="PRC95085.1"/>
    </source>
</evidence>
<dbReference type="InterPro" id="IPR001036">
    <property type="entry name" value="Acrflvin-R"/>
</dbReference>
<dbReference type="GO" id="GO:0042910">
    <property type="term" value="F:xenobiotic transmembrane transporter activity"/>
    <property type="evidence" value="ECO:0007669"/>
    <property type="project" value="TreeGrafter"/>
</dbReference>
<keyword evidence="7 8" id="KW-0472">Membrane</keyword>
<feature type="transmembrane region" description="Helical" evidence="8">
    <location>
        <begin position="857"/>
        <end position="875"/>
    </location>
</feature>
<dbReference type="EMBL" id="PUGF01000001">
    <property type="protein sequence ID" value="PRC95085.1"/>
    <property type="molecule type" value="Genomic_DNA"/>
</dbReference>
<name>A0A2S9H520_9BURK</name>